<reference evidence="1 2" key="1">
    <citation type="journal article" date="2018" name="IMA Fungus">
        <title>IMA Genome-F 9: Draft genome sequence of Annulohypoxylon stygium, Aspergillus mulundensis, Berkeleyomyces basicola (syn. Thielaviopsis basicola), Ceratocystis smalleyi, two Cercospora beticola strains, Coleophoma cylindrospora, Fusarium fracticaudum, Phialophora cf. hyalina, and Morchella septimelata.</title>
        <authorList>
            <person name="Wingfield B.D."/>
            <person name="Bills G.F."/>
            <person name="Dong Y."/>
            <person name="Huang W."/>
            <person name="Nel W.J."/>
            <person name="Swalarsk-Parry B.S."/>
            <person name="Vaghefi N."/>
            <person name="Wilken P.M."/>
            <person name="An Z."/>
            <person name="de Beer Z.W."/>
            <person name="De Vos L."/>
            <person name="Chen L."/>
            <person name="Duong T.A."/>
            <person name="Gao Y."/>
            <person name="Hammerbacher A."/>
            <person name="Kikkert J.R."/>
            <person name="Li Y."/>
            <person name="Li H."/>
            <person name="Li K."/>
            <person name="Li Q."/>
            <person name="Liu X."/>
            <person name="Ma X."/>
            <person name="Naidoo K."/>
            <person name="Pethybridge S.J."/>
            <person name="Sun J."/>
            <person name="Steenkamp E.T."/>
            <person name="van der Nest M.A."/>
            <person name="van Wyk S."/>
            <person name="Wingfield M.J."/>
            <person name="Xiong C."/>
            <person name="Yue Q."/>
            <person name="Zhang X."/>
        </authorList>
    </citation>
    <scope>NUCLEOTIDE SEQUENCE [LARGE SCALE GENOMIC DNA]</scope>
    <source>
        <strain evidence="1 2">BP6252</strain>
    </source>
</reference>
<dbReference type="EMBL" id="PDLM01000012">
    <property type="protein sequence ID" value="RDW64728.1"/>
    <property type="molecule type" value="Genomic_DNA"/>
</dbReference>
<organism evidence="1 2">
    <name type="scientific">Coleophoma cylindrospora</name>
    <dbReference type="NCBI Taxonomy" id="1849047"/>
    <lineage>
        <taxon>Eukaryota</taxon>
        <taxon>Fungi</taxon>
        <taxon>Dikarya</taxon>
        <taxon>Ascomycota</taxon>
        <taxon>Pezizomycotina</taxon>
        <taxon>Leotiomycetes</taxon>
        <taxon>Helotiales</taxon>
        <taxon>Dermateaceae</taxon>
        <taxon>Coleophoma</taxon>
    </lineage>
</organism>
<dbReference type="Proteomes" id="UP000256645">
    <property type="component" value="Unassembled WGS sequence"/>
</dbReference>
<comment type="caution">
    <text evidence="1">The sequence shown here is derived from an EMBL/GenBank/DDBJ whole genome shotgun (WGS) entry which is preliminary data.</text>
</comment>
<evidence type="ECO:0000313" key="1">
    <source>
        <dbReference type="EMBL" id="RDW64728.1"/>
    </source>
</evidence>
<keyword evidence="2" id="KW-1185">Reference proteome</keyword>
<dbReference type="OrthoDB" id="3527108at2759"/>
<proteinExistence type="predicted"/>
<protein>
    <submittedName>
        <fullName evidence="1">Uncharacterized protein</fullName>
    </submittedName>
</protein>
<dbReference type="AlphaFoldDB" id="A0A3D8QSS7"/>
<accession>A0A3D8QSS7</accession>
<name>A0A3D8QSS7_9HELO</name>
<dbReference type="STRING" id="1849047.A0A3D8QSS7"/>
<gene>
    <name evidence="1" type="ORF">BP6252_10379</name>
</gene>
<sequence length="455" mass="52137">MAMPKRVWGLTAFPALFALFLLFCWAYGFSTFESPIGLEPLPNGTPPVEEKKIPEKRPGPIYKDIEKTKNAPAIPIVDNFLIADYFNSTSDFPAIASWNRPPKTHVPEKTPLFIGFTRNWPLLQQCVLSYITAGWPPEDIYVVDNTGTMKSNFPPGKLSLQNPFYLNVDRLVRLFGINVISTPTLLTFAQLQNFYIFTAQEKGWDYYFWGHMDVVVTSDEDLTLGSDNHPAYPKFESFYMRAVKAIRETQDPGYAAEQKGQWALRFFAYDWLALNNVTTFKTLGGWDTFVSFYLADCDMHERIRMADFKMDTAEAGWVFDVGRSIDMNLLFRRKIDPKNPPKTLKELNDLPEDDLGGSGFKELRKAIDVETEWKAYGDAYRNAWQVKQAGGQGEPFYRDPRGFAEAMEMAIANGVKTYQEKWGHNTCELQRFGYKLADAWMVEKDFEVDLPKCTP</sequence>
<evidence type="ECO:0000313" key="2">
    <source>
        <dbReference type="Proteomes" id="UP000256645"/>
    </source>
</evidence>